<dbReference type="AlphaFoldDB" id="A0A1H8VIZ9"/>
<protein>
    <submittedName>
        <fullName evidence="2">Uncharacterized protein</fullName>
    </submittedName>
</protein>
<dbReference type="RefSeq" id="WP_091946602.1">
    <property type="nucleotide sequence ID" value="NZ_FOEE01000012.1"/>
</dbReference>
<evidence type="ECO:0000313" key="2">
    <source>
        <dbReference type="EMBL" id="SEP15395.1"/>
    </source>
</evidence>
<keyword evidence="1" id="KW-0812">Transmembrane</keyword>
<organism evidence="2 3">
    <name type="scientific">Trujillonella endophytica</name>
    <dbReference type="NCBI Taxonomy" id="673521"/>
    <lineage>
        <taxon>Bacteria</taxon>
        <taxon>Bacillati</taxon>
        <taxon>Actinomycetota</taxon>
        <taxon>Actinomycetes</taxon>
        <taxon>Geodermatophilales</taxon>
        <taxon>Geodermatophilaceae</taxon>
        <taxon>Trujillonella</taxon>
    </lineage>
</organism>
<keyword evidence="3" id="KW-1185">Reference proteome</keyword>
<proteinExistence type="predicted"/>
<keyword evidence="1" id="KW-1133">Transmembrane helix</keyword>
<dbReference type="Proteomes" id="UP000198960">
    <property type="component" value="Unassembled WGS sequence"/>
</dbReference>
<reference evidence="3" key="1">
    <citation type="submission" date="2016-10" db="EMBL/GenBank/DDBJ databases">
        <authorList>
            <person name="Varghese N."/>
            <person name="Submissions S."/>
        </authorList>
    </citation>
    <scope>NUCLEOTIDE SEQUENCE [LARGE SCALE GENOMIC DNA]</scope>
    <source>
        <strain evidence="3">DSM 45413</strain>
    </source>
</reference>
<dbReference type="EMBL" id="FOEE01000012">
    <property type="protein sequence ID" value="SEP15395.1"/>
    <property type="molecule type" value="Genomic_DNA"/>
</dbReference>
<feature type="transmembrane region" description="Helical" evidence="1">
    <location>
        <begin position="37"/>
        <end position="57"/>
    </location>
</feature>
<name>A0A1H8VIZ9_9ACTN</name>
<feature type="transmembrane region" description="Helical" evidence="1">
    <location>
        <begin position="12"/>
        <end position="31"/>
    </location>
</feature>
<keyword evidence="1" id="KW-0472">Membrane</keyword>
<accession>A0A1H8VIZ9</accession>
<sequence>MDDGAPRADVVRTIGSAVVVALVLGVLPVALDAPAVWRVLGPVVGVVFAAHAIRVLWRHAFSTAPPHRPRRS</sequence>
<evidence type="ECO:0000313" key="3">
    <source>
        <dbReference type="Proteomes" id="UP000198960"/>
    </source>
</evidence>
<gene>
    <name evidence="2" type="ORF">SAMN05660991_03592</name>
</gene>
<evidence type="ECO:0000256" key="1">
    <source>
        <dbReference type="SAM" id="Phobius"/>
    </source>
</evidence>